<evidence type="ECO:0000256" key="6">
    <source>
        <dbReference type="SAM" id="MobiDB-lite"/>
    </source>
</evidence>
<protein>
    <submittedName>
        <fullName evidence="9">PspC domain-containing protein</fullName>
    </submittedName>
</protein>
<evidence type="ECO:0000256" key="2">
    <source>
        <dbReference type="ARBA" id="ARBA00022475"/>
    </source>
</evidence>
<dbReference type="PANTHER" id="PTHR33885">
    <property type="entry name" value="PHAGE SHOCK PROTEIN C"/>
    <property type="match status" value="1"/>
</dbReference>
<gene>
    <name evidence="9" type="ORF">ACK2TP_09655</name>
</gene>
<comment type="caution">
    <text evidence="9">The sequence shown here is derived from an EMBL/GenBank/DDBJ whole genome shotgun (WGS) entry which is preliminary data.</text>
</comment>
<dbReference type="Proteomes" id="UP001634747">
    <property type="component" value="Unassembled WGS sequence"/>
</dbReference>
<evidence type="ECO:0000256" key="7">
    <source>
        <dbReference type="SAM" id="Phobius"/>
    </source>
</evidence>
<dbReference type="InterPro" id="IPR052027">
    <property type="entry name" value="PspC"/>
</dbReference>
<dbReference type="EMBL" id="JBJYXY010000001">
    <property type="protein sequence ID" value="MFN2976027.1"/>
    <property type="molecule type" value="Genomic_DNA"/>
</dbReference>
<keyword evidence="5 7" id="KW-0472">Membrane</keyword>
<evidence type="ECO:0000313" key="10">
    <source>
        <dbReference type="Proteomes" id="UP001634747"/>
    </source>
</evidence>
<feature type="transmembrane region" description="Helical" evidence="7">
    <location>
        <begin position="34"/>
        <end position="57"/>
    </location>
</feature>
<keyword evidence="2" id="KW-1003">Cell membrane</keyword>
<keyword evidence="3 7" id="KW-0812">Transmembrane</keyword>
<proteinExistence type="predicted"/>
<keyword evidence="10" id="KW-1185">Reference proteome</keyword>
<name>A0ABW9KLT3_9BACT</name>
<evidence type="ECO:0000256" key="4">
    <source>
        <dbReference type="ARBA" id="ARBA00022989"/>
    </source>
</evidence>
<comment type="subcellular location">
    <subcellularLocation>
        <location evidence="1">Cell membrane</location>
        <topology evidence="1">Single-pass membrane protein</topology>
    </subcellularLocation>
</comment>
<reference evidence="9 10" key="1">
    <citation type="submission" date="2024-12" db="EMBL/GenBank/DDBJ databases">
        <authorList>
            <person name="Lee Y."/>
        </authorList>
    </citation>
    <scope>NUCLEOTIDE SEQUENCE [LARGE SCALE GENOMIC DNA]</scope>
    <source>
        <strain evidence="9 10">03SUJ4</strain>
    </source>
</reference>
<evidence type="ECO:0000313" key="9">
    <source>
        <dbReference type="EMBL" id="MFN2976027.1"/>
    </source>
</evidence>
<feature type="compositionally biased region" description="Pro residues" evidence="6">
    <location>
        <begin position="68"/>
        <end position="85"/>
    </location>
</feature>
<organism evidence="9 10">
    <name type="scientific">Terriglobus aquaticus</name>
    <dbReference type="NCBI Taxonomy" id="940139"/>
    <lineage>
        <taxon>Bacteria</taxon>
        <taxon>Pseudomonadati</taxon>
        <taxon>Acidobacteriota</taxon>
        <taxon>Terriglobia</taxon>
        <taxon>Terriglobales</taxon>
        <taxon>Acidobacteriaceae</taxon>
        <taxon>Terriglobus</taxon>
    </lineage>
</organism>
<feature type="compositionally biased region" description="Pro residues" evidence="6">
    <location>
        <begin position="92"/>
        <end position="114"/>
    </location>
</feature>
<evidence type="ECO:0000256" key="5">
    <source>
        <dbReference type="ARBA" id="ARBA00023136"/>
    </source>
</evidence>
<feature type="region of interest" description="Disordered" evidence="6">
    <location>
        <begin position="66"/>
        <end position="134"/>
    </location>
</feature>
<accession>A0ABW9KLT3</accession>
<dbReference type="PANTHER" id="PTHR33885:SF3">
    <property type="entry name" value="PHAGE SHOCK PROTEIN C"/>
    <property type="match status" value="1"/>
</dbReference>
<sequence length="134" mass="14069">MGGTLMRSRLDRKIAGVCGGIARNQGWDSNVVRLIWVVLVLFAGTGVLAYIVLWIVLPEEPFALPPYAGYPPPPPQGYAGYPPPQAQGYAPPQHPGAYPPPHAGSYPPPQPPAQYPGGPTHQGPVEPGGGSQNS</sequence>
<evidence type="ECO:0000256" key="3">
    <source>
        <dbReference type="ARBA" id="ARBA00022692"/>
    </source>
</evidence>
<evidence type="ECO:0000256" key="1">
    <source>
        <dbReference type="ARBA" id="ARBA00004162"/>
    </source>
</evidence>
<dbReference type="Pfam" id="PF04024">
    <property type="entry name" value="PspC"/>
    <property type="match status" value="1"/>
</dbReference>
<dbReference type="InterPro" id="IPR007168">
    <property type="entry name" value="Phageshock_PspC_N"/>
</dbReference>
<feature type="domain" description="Phage shock protein PspC N-terminal" evidence="8">
    <location>
        <begin position="4"/>
        <end position="60"/>
    </location>
</feature>
<keyword evidence="4 7" id="KW-1133">Transmembrane helix</keyword>
<evidence type="ECO:0000259" key="8">
    <source>
        <dbReference type="Pfam" id="PF04024"/>
    </source>
</evidence>
<dbReference type="RefSeq" id="WP_263412476.1">
    <property type="nucleotide sequence ID" value="NZ_BAABBH010000001.1"/>
</dbReference>